<reference evidence="1" key="1">
    <citation type="journal article" date="2020" name="Nature">
        <title>Giant virus diversity and host interactions through global metagenomics.</title>
        <authorList>
            <person name="Schulz F."/>
            <person name="Roux S."/>
            <person name="Paez-Espino D."/>
            <person name="Jungbluth S."/>
            <person name="Walsh D.A."/>
            <person name="Denef V.J."/>
            <person name="McMahon K.D."/>
            <person name="Konstantinidis K.T."/>
            <person name="Eloe-Fadrosh E.A."/>
            <person name="Kyrpides N.C."/>
            <person name="Woyke T."/>
        </authorList>
    </citation>
    <scope>NUCLEOTIDE SEQUENCE</scope>
    <source>
        <strain evidence="1">GVMAG-M-3300023184-168</strain>
    </source>
</reference>
<proteinExistence type="predicted"/>
<organism evidence="1">
    <name type="scientific">viral metagenome</name>
    <dbReference type="NCBI Taxonomy" id="1070528"/>
    <lineage>
        <taxon>unclassified sequences</taxon>
        <taxon>metagenomes</taxon>
        <taxon>organismal metagenomes</taxon>
    </lineage>
</organism>
<accession>A0A6C0HUW1</accession>
<dbReference type="AlphaFoldDB" id="A0A6C0HUW1"/>
<evidence type="ECO:0008006" key="2">
    <source>
        <dbReference type="Google" id="ProtNLM"/>
    </source>
</evidence>
<sequence>MSVYYEKKYSFQHIEMKNHNLEISTYSLNDILGLFDLTYNISIYDLKRAKKTVLMTHPDKSKLGPEYFLFYKKAFDIVLRFYEQQQKENQEVPKEEIKYVTDNHSTYDKNTNKKITSAINEMSTEEFHRNFNRLFDENMAKKQDESRNAWFKEDGPSIIIDDTVTKQNMGEMFEKVKEKQSTMILSQYRGVENLYVGGGSRLYEDLEDNTDEYVTCDPFSKLKFDDLRKVHKDQSVIAVSERDFSKVPQYKSVDHFMRERGKQSVVPLDKTQSESILENNEKNYRERMMQMEHLSGLRSMENEEKKKSILAGFLRIGNST</sequence>
<evidence type="ECO:0000313" key="1">
    <source>
        <dbReference type="EMBL" id="QHT83653.1"/>
    </source>
</evidence>
<dbReference type="EMBL" id="MN740010">
    <property type="protein sequence ID" value="QHT83653.1"/>
    <property type="molecule type" value="Genomic_DNA"/>
</dbReference>
<protein>
    <recommendedName>
        <fullName evidence="2">J domain-containing protein</fullName>
    </recommendedName>
</protein>
<name>A0A6C0HUW1_9ZZZZ</name>